<evidence type="ECO:0000256" key="1">
    <source>
        <dbReference type="ARBA" id="ARBA00022723"/>
    </source>
</evidence>
<gene>
    <name evidence="5" type="ORF">DNHGIG_21220</name>
</gene>
<evidence type="ECO:0000313" key="6">
    <source>
        <dbReference type="Proteomes" id="UP001057291"/>
    </source>
</evidence>
<dbReference type="InterPro" id="IPR016694">
    <property type="entry name" value="UCP017292"/>
</dbReference>
<dbReference type="Pfam" id="PF05495">
    <property type="entry name" value="zf-CHY"/>
    <property type="match status" value="1"/>
</dbReference>
<keyword evidence="6" id="KW-1185">Reference proteome</keyword>
<name>A0AAV4LFZ3_9BACL</name>
<evidence type="ECO:0000313" key="5">
    <source>
        <dbReference type="EMBL" id="GIM46573.1"/>
    </source>
</evidence>
<dbReference type="Proteomes" id="UP001057291">
    <property type="component" value="Unassembled WGS sequence"/>
</dbReference>
<comment type="caution">
    <text evidence="5">The sequence shown here is derived from an EMBL/GenBank/DDBJ whole genome shotgun (WGS) entry which is preliminary data.</text>
</comment>
<dbReference type="EMBL" id="BOQE01000001">
    <property type="protein sequence ID" value="GIM46573.1"/>
    <property type="molecule type" value="Genomic_DNA"/>
</dbReference>
<dbReference type="PANTHER" id="PTHR28082:SF1">
    <property type="entry name" value="HELPER OF TIM PROTEIN 13"/>
    <property type="match status" value="1"/>
</dbReference>
<keyword evidence="2" id="KW-0863">Zinc-finger</keyword>
<dbReference type="InterPro" id="IPR037274">
    <property type="entry name" value="Znf_CHY_sf"/>
</dbReference>
<dbReference type="GO" id="GO:0045041">
    <property type="term" value="P:protein import into mitochondrial intermembrane space"/>
    <property type="evidence" value="ECO:0007669"/>
    <property type="project" value="TreeGrafter"/>
</dbReference>
<dbReference type="InterPro" id="IPR052604">
    <property type="entry name" value="Mito_Tim_assembly_helper"/>
</dbReference>
<organism evidence="5 6">
    <name type="scientific">Collibacillus ludicampi</name>
    <dbReference type="NCBI Taxonomy" id="2771369"/>
    <lineage>
        <taxon>Bacteria</taxon>
        <taxon>Bacillati</taxon>
        <taxon>Bacillota</taxon>
        <taxon>Bacilli</taxon>
        <taxon>Bacillales</taxon>
        <taxon>Alicyclobacillaceae</taxon>
        <taxon>Collibacillus</taxon>
    </lineage>
</organism>
<dbReference type="PIRSF" id="PIRSF017292">
    <property type="entry name" value="UCP017292_Znf_CHY"/>
    <property type="match status" value="1"/>
</dbReference>
<dbReference type="RefSeq" id="WP_282199652.1">
    <property type="nucleotide sequence ID" value="NZ_BOQE01000001.1"/>
</dbReference>
<sequence length="109" mass="12557">MKIHGIEVKGTNVDPETRCKHYSSEKDIIAIKFPCCQTYYPCFQCHKEGADHPALAWKKEQWHEKAILCGKCGAELTIIEYMGCNARCPKCEASFNPGCRNHYHLYFEN</sequence>
<evidence type="ECO:0000256" key="3">
    <source>
        <dbReference type="ARBA" id="ARBA00022833"/>
    </source>
</evidence>
<evidence type="ECO:0000259" key="4">
    <source>
        <dbReference type="PROSITE" id="PS51266"/>
    </source>
</evidence>
<dbReference type="AlphaFoldDB" id="A0AAV4LFZ3"/>
<dbReference type="GO" id="GO:0008270">
    <property type="term" value="F:zinc ion binding"/>
    <property type="evidence" value="ECO:0007669"/>
    <property type="project" value="UniProtKB-KW"/>
</dbReference>
<dbReference type="InterPro" id="IPR008913">
    <property type="entry name" value="Znf_CHY"/>
</dbReference>
<protein>
    <recommendedName>
        <fullName evidence="4">CHY-type domain-containing protein</fullName>
    </recommendedName>
</protein>
<accession>A0AAV4LFZ3</accession>
<dbReference type="PANTHER" id="PTHR28082">
    <property type="entry name" value="ZINC FINGER PROTEIN"/>
    <property type="match status" value="1"/>
</dbReference>
<keyword evidence="3" id="KW-0862">Zinc</keyword>
<dbReference type="PROSITE" id="PS51266">
    <property type="entry name" value="ZF_CHY"/>
    <property type="match status" value="1"/>
</dbReference>
<reference evidence="5" key="1">
    <citation type="journal article" date="2023" name="Int. J. Syst. Evol. Microbiol.">
        <title>Collibacillus ludicampi gen. nov., sp. nov., a new soil bacterium of the family Alicyclobacillaceae.</title>
        <authorList>
            <person name="Jojima T."/>
            <person name="Ioku Y."/>
            <person name="Fukuta Y."/>
            <person name="Shirasaka N."/>
            <person name="Matsumura Y."/>
            <person name="Mori M."/>
        </authorList>
    </citation>
    <scope>NUCLEOTIDE SEQUENCE</scope>
    <source>
        <strain evidence="5">TP075</strain>
    </source>
</reference>
<evidence type="ECO:0000256" key="2">
    <source>
        <dbReference type="ARBA" id="ARBA00022771"/>
    </source>
</evidence>
<dbReference type="SUPFAM" id="SSF161219">
    <property type="entry name" value="CHY zinc finger-like"/>
    <property type="match status" value="1"/>
</dbReference>
<feature type="domain" description="CHY-type" evidence="4">
    <location>
        <begin position="12"/>
        <end position="93"/>
    </location>
</feature>
<proteinExistence type="predicted"/>
<keyword evidence="1" id="KW-0479">Metal-binding</keyword>